<dbReference type="SUPFAM" id="SSF54768">
    <property type="entry name" value="dsRNA-binding domain-like"/>
    <property type="match status" value="2"/>
</dbReference>
<evidence type="ECO:0000256" key="15">
    <source>
        <dbReference type="ARBA" id="ARBA00023211"/>
    </source>
</evidence>
<keyword evidence="6" id="KW-0677">Repeat</keyword>
<dbReference type="Pfam" id="PF00270">
    <property type="entry name" value="DEAD"/>
    <property type="match status" value="1"/>
</dbReference>
<evidence type="ECO:0000256" key="17">
    <source>
        <dbReference type="ARBA" id="ARBA00035116"/>
    </source>
</evidence>
<evidence type="ECO:0000259" key="24">
    <source>
        <dbReference type="PROSITE" id="PS51194"/>
    </source>
</evidence>
<dbReference type="SMART" id="SM00949">
    <property type="entry name" value="PAZ"/>
    <property type="match status" value="1"/>
</dbReference>
<keyword evidence="27" id="KW-1185">Reference proteome</keyword>
<keyword evidence="4" id="KW-0540">Nuclease</keyword>
<dbReference type="FunFam" id="3.30.160.380:FF:000001">
    <property type="entry name" value="Endoribonuclease dicer-like 1"/>
    <property type="match status" value="1"/>
</dbReference>
<dbReference type="GO" id="GO:0004386">
    <property type="term" value="F:helicase activity"/>
    <property type="evidence" value="ECO:0007669"/>
    <property type="project" value="UniProtKB-KW"/>
</dbReference>
<dbReference type="Gene3D" id="2.170.260.10">
    <property type="entry name" value="paz domain"/>
    <property type="match status" value="1"/>
</dbReference>
<evidence type="ECO:0000256" key="18">
    <source>
        <dbReference type="PROSITE-ProRule" id="PRU00657"/>
    </source>
</evidence>
<dbReference type="PROSITE" id="PS00517">
    <property type="entry name" value="RNASE_3_1"/>
    <property type="match status" value="1"/>
</dbReference>
<evidence type="ECO:0000256" key="1">
    <source>
        <dbReference type="ARBA" id="ARBA00001936"/>
    </source>
</evidence>
<dbReference type="GO" id="GO:0005524">
    <property type="term" value="F:ATP binding"/>
    <property type="evidence" value="ECO:0007669"/>
    <property type="project" value="UniProtKB-KW"/>
</dbReference>
<evidence type="ECO:0000256" key="12">
    <source>
        <dbReference type="ARBA" id="ARBA00022842"/>
    </source>
</evidence>
<dbReference type="PROSITE" id="PS51194">
    <property type="entry name" value="HELICASE_CTER"/>
    <property type="match status" value="1"/>
</dbReference>
<dbReference type="SMART" id="SM00487">
    <property type="entry name" value="DEXDc"/>
    <property type="match status" value="1"/>
</dbReference>
<dbReference type="PANTHER" id="PTHR14950">
    <property type="entry name" value="DICER-RELATED"/>
    <property type="match status" value="1"/>
</dbReference>
<dbReference type="CDD" id="cd18034">
    <property type="entry name" value="DEXHc_dicer"/>
    <property type="match status" value="1"/>
</dbReference>
<dbReference type="PROSITE" id="PS51192">
    <property type="entry name" value="HELICASE_ATP_BIND_1"/>
    <property type="match status" value="1"/>
</dbReference>
<dbReference type="GO" id="GO:0004525">
    <property type="term" value="F:ribonuclease III activity"/>
    <property type="evidence" value="ECO:0007669"/>
    <property type="project" value="InterPro"/>
</dbReference>
<dbReference type="GO" id="GO:0005634">
    <property type="term" value="C:nucleus"/>
    <property type="evidence" value="ECO:0007669"/>
    <property type="project" value="UniProtKB-SubCell"/>
</dbReference>
<feature type="domain" description="Dicer dsRNA-binding fold" evidence="25">
    <location>
        <begin position="548"/>
        <end position="638"/>
    </location>
</feature>
<dbReference type="PROSITE" id="PS50142">
    <property type="entry name" value="RNASE_3_2"/>
    <property type="match status" value="2"/>
</dbReference>
<dbReference type="SUPFAM" id="SSF101690">
    <property type="entry name" value="PAZ domain"/>
    <property type="match status" value="1"/>
</dbReference>
<feature type="compositionally biased region" description="Acidic residues" evidence="19">
    <location>
        <begin position="637"/>
        <end position="651"/>
    </location>
</feature>
<keyword evidence="14" id="KW-0943">RNA-mediated gene silencing</keyword>
<comment type="subcellular location">
    <subcellularLocation>
        <location evidence="3">Nucleus</location>
    </subcellularLocation>
</comment>
<keyword evidence="5" id="KW-0479">Metal-binding</keyword>
<dbReference type="Gene3D" id="3.30.160.380">
    <property type="entry name" value="Dicer dimerisation domain"/>
    <property type="match status" value="1"/>
</dbReference>
<dbReference type="InterPro" id="IPR014001">
    <property type="entry name" value="Helicase_ATP-bd"/>
</dbReference>
<comment type="caution">
    <text evidence="26">The sequence shown here is derived from an EMBL/GenBank/DDBJ whole genome shotgun (WGS) entry which is preliminary data.</text>
</comment>
<evidence type="ECO:0000256" key="5">
    <source>
        <dbReference type="ARBA" id="ARBA00022723"/>
    </source>
</evidence>
<evidence type="ECO:0000313" key="27">
    <source>
        <dbReference type="Proteomes" id="UP001454036"/>
    </source>
</evidence>
<keyword evidence="13 18" id="KW-0694">RNA-binding</keyword>
<keyword evidence="12" id="KW-0460">Magnesium</keyword>
<evidence type="ECO:0000313" key="26">
    <source>
        <dbReference type="EMBL" id="GAA0157583.1"/>
    </source>
</evidence>
<dbReference type="InterPro" id="IPR036389">
    <property type="entry name" value="RNase_III_sf"/>
</dbReference>
<evidence type="ECO:0000259" key="21">
    <source>
        <dbReference type="PROSITE" id="PS50142"/>
    </source>
</evidence>
<dbReference type="EMBL" id="BAABME010003139">
    <property type="protein sequence ID" value="GAA0157583.1"/>
    <property type="molecule type" value="Genomic_DNA"/>
</dbReference>
<feature type="compositionally biased region" description="Polar residues" evidence="19">
    <location>
        <begin position="1466"/>
        <end position="1498"/>
    </location>
</feature>
<dbReference type="Gene3D" id="3.30.160.20">
    <property type="match status" value="2"/>
</dbReference>
<keyword evidence="16" id="KW-0539">Nucleus</keyword>
<evidence type="ECO:0000256" key="10">
    <source>
        <dbReference type="ARBA" id="ARBA00022806"/>
    </source>
</evidence>
<organism evidence="26 27">
    <name type="scientific">Lithospermum erythrorhizon</name>
    <name type="common">Purple gromwell</name>
    <name type="synonym">Lithospermum officinale var. erythrorhizon</name>
    <dbReference type="NCBI Taxonomy" id="34254"/>
    <lineage>
        <taxon>Eukaryota</taxon>
        <taxon>Viridiplantae</taxon>
        <taxon>Streptophyta</taxon>
        <taxon>Embryophyta</taxon>
        <taxon>Tracheophyta</taxon>
        <taxon>Spermatophyta</taxon>
        <taxon>Magnoliopsida</taxon>
        <taxon>eudicotyledons</taxon>
        <taxon>Gunneridae</taxon>
        <taxon>Pentapetalae</taxon>
        <taxon>asterids</taxon>
        <taxon>lamiids</taxon>
        <taxon>Boraginales</taxon>
        <taxon>Boraginaceae</taxon>
        <taxon>Boraginoideae</taxon>
        <taxon>Lithospermeae</taxon>
        <taxon>Lithospermum</taxon>
    </lineage>
</organism>
<dbReference type="GO" id="GO:0030422">
    <property type="term" value="P:siRNA processing"/>
    <property type="evidence" value="ECO:0007669"/>
    <property type="project" value="TreeGrafter"/>
</dbReference>
<evidence type="ECO:0000256" key="14">
    <source>
        <dbReference type="ARBA" id="ARBA00023158"/>
    </source>
</evidence>
<feature type="domain" description="DRBM" evidence="20">
    <location>
        <begin position="1524"/>
        <end position="1600"/>
    </location>
</feature>
<gene>
    <name evidence="26" type="ORF">LIER_14823</name>
</gene>
<comment type="cofactor">
    <cofactor evidence="2">
        <name>Mg(2+)</name>
        <dbReference type="ChEBI" id="CHEBI:18420"/>
    </cofactor>
</comment>
<dbReference type="InterPro" id="IPR014720">
    <property type="entry name" value="dsRBD_dom"/>
</dbReference>
<evidence type="ECO:0000256" key="8">
    <source>
        <dbReference type="ARBA" id="ARBA00022759"/>
    </source>
</evidence>
<evidence type="ECO:0000256" key="3">
    <source>
        <dbReference type="ARBA" id="ARBA00004123"/>
    </source>
</evidence>
<dbReference type="InterPro" id="IPR001650">
    <property type="entry name" value="Helicase_C-like"/>
</dbReference>
<evidence type="ECO:0000256" key="19">
    <source>
        <dbReference type="SAM" id="MobiDB-lite"/>
    </source>
</evidence>
<feature type="domain" description="Helicase C-terminal" evidence="24">
    <location>
        <begin position="364"/>
        <end position="521"/>
    </location>
</feature>
<dbReference type="GO" id="GO:0005737">
    <property type="term" value="C:cytoplasm"/>
    <property type="evidence" value="ECO:0007669"/>
    <property type="project" value="TreeGrafter"/>
</dbReference>
<keyword evidence="8" id="KW-0255">Endonuclease</keyword>
<accession>A0AAV3Q222</accession>
<dbReference type="InterPro" id="IPR003100">
    <property type="entry name" value="PAZ_dom"/>
</dbReference>
<dbReference type="FunFam" id="3.40.50.300:FF:000628">
    <property type="entry name" value="Endoribonuclease Dicer"/>
    <property type="match status" value="1"/>
</dbReference>
<dbReference type="SMART" id="SM00535">
    <property type="entry name" value="RIBOc"/>
    <property type="match status" value="2"/>
</dbReference>
<dbReference type="Pfam" id="PF03368">
    <property type="entry name" value="Dicer_dimer"/>
    <property type="match status" value="1"/>
</dbReference>
<dbReference type="Proteomes" id="UP001454036">
    <property type="component" value="Unassembled WGS sequence"/>
</dbReference>
<evidence type="ECO:0008006" key="28">
    <source>
        <dbReference type="Google" id="ProtNLM"/>
    </source>
</evidence>
<sequence>MDSADVSNGHNQDSVEKCGKNPWDFARKYQMDLCRKALEENVIVYLGTGCGKTHIAILLIYEMGRLIKKPQKNICIFLAPTVALVQQQAKVIADAIDFEVGIYCGSSHLKGRHDWEKEMDQYEIFVMTPQILVHNLSHCFMRMELISLLIFDECHYAQVESNHPYAEIMKVFYKADAPNLPRIFGMTASPKLGKGGSIDSLESLLHAKVYSVEENDEFEQFVSSPKVNIYYYGPETSDPSSSSYLKKLEVLKDQCVSELYSKNYDHKTTRSSKKALVRLHGNIVFCLESLGVWGALQACRILLKGDQFEQDELVVVAQDSCDESSTEKYLMEAASVFAADYIKDDFKSEMSRVEVLTKPFFSRKILRLIGLLSNFGLQPNMKCIVFVNRIITARSLTFILRNLNFLSSWKCDFLVGLHSGLKTMSLKKTNSILEKFRSGELNLLVATKVGEEGLDIQTCCLVIRFDLPDTVASFIQSRGRARMPQSEYAFLVDRGNQSEINLIERFNRDEERMNAEVASREARAVVTEFAERTYKVEKTGATISMVASVSLLHRYCSKLPRDEYFIPKPQFFYFDDVDGMICNIILPSNAPIHRLASCPQPSIEEAKRDACLKACKALHEVGALTDFLLPEQKADEESSEEFSDSECSDDEDSRRELHEMHIPNTLRKAWIADLDSFICIHCYYIKFCPNPPDRLYEQFGLFIKETLPREAENLKLVLNLARGRSVKIELIPSGIVTFAKEEMIRAEKFQTLTLKIILDRSQLNLDFISLESSDGDHLPPTFYLFLPVLLDNDKVSVNWKLIERCLSSPVFQSQKGTGDRGTILLGDSVQLANGRRNINDVVDSLIYVPCKGIFFFVSDVVTERNSYSSFKGEKKTHAEHYMKKFKIHLLHPNQPLLRVKQLFVLDNLLTKKGYSEVRDKEEHFVEVPPEICQLKVVGFSKAIGSSFSLLPSFMHRLESLLVAIDLKAKLSSSIPEGNEITATRILEALTTEICHEGFSLERLEVLGDAFLKFAVGRHLFLSHDSLDEGQLTTKRSNIVNNSNLHKLALRNNLQVYIQDQMFDPYTYYVWGRPCPVICDKKTEKDIHSTQESLDDANIEIRCSKNHHWLHKKTIADVVEALVGAFIVDSGFKAAIAFLKWIGINVVIELTQLSKICLGSKEFLPLANHTDLSAVESAVRYHFVHKGLLIQAFVHPSYNSHVGGCYQRLEFLGDAVLDYLITSYLYSAYPNLKPGQLTDLRSALVNNNSFADIAVRLSFYKHIICDCRALSDAINKYVCFVEPSGSETNLDEKPHCPKALGDLVESCMGAILLDSGFDLNYVWNIMLSLLDPVMSFSKLPPNPLRELQELCQSLDRLLEFSSEKKGRSFTVEATVNVKGAPLVACATGRSIKAAKRTISQEILSQLKAQGYKSKSISLEEVLRKSSKMQPRLIGHDEKCHQISAKSHDLNMRRTAKDGCNLEGHSRNGYTDSSPEKTSSSRRGTLNFQPIKKTNSNGGSIDSRDRVSSNGFHSRPRVTGTLRNISAKSRLYELCAGNSWKPPRFECCEEIGPSHLKEFSFKVVVEIEEAVDTIVECYGQLKLKKKEAAETAAMAALWFLRHEGYMWNEM</sequence>
<keyword evidence="11" id="KW-0067">ATP-binding</keyword>
<dbReference type="InterPro" id="IPR038248">
    <property type="entry name" value="Dicer_dimer_sf"/>
</dbReference>
<dbReference type="SMART" id="SM00490">
    <property type="entry name" value="HELICc"/>
    <property type="match status" value="1"/>
</dbReference>
<dbReference type="SUPFAM" id="SSF52540">
    <property type="entry name" value="P-loop containing nucleoside triphosphate hydrolases"/>
    <property type="match status" value="1"/>
</dbReference>
<keyword evidence="10" id="KW-0347">Helicase</keyword>
<dbReference type="PROSITE" id="PS51327">
    <property type="entry name" value="DICER_DSRBF"/>
    <property type="match status" value="1"/>
</dbReference>
<dbReference type="Pfam" id="PF14709">
    <property type="entry name" value="DND1_DSRM"/>
    <property type="match status" value="1"/>
</dbReference>
<dbReference type="PROSITE" id="PS50137">
    <property type="entry name" value="DS_RBD"/>
    <property type="match status" value="2"/>
</dbReference>
<keyword evidence="7" id="KW-0547">Nucleotide-binding</keyword>
<evidence type="ECO:0000256" key="6">
    <source>
        <dbReference type="ARBA" id="ARBA00022737"/>
    </source>
</evidence>
<feature type="compositionally biased region" description="Basic and acidic residues" evidence="19">
    <location>
        <begin position="1432"/>
        <end position="1450"/>
    </location>
</feature>
<dbReference type="SMART" id="SM00358">
    <property type="entry name" value="DSRM"/>
    <property type="match status" value="2"/>
</dbReference>
<dbReference type="Pfam" id="PF00271">
    <property type="entry name" value="Helicase_C"/>
    <property type="match status" value="1"/>
</dbReference>
<dbReference type="InterPro" id="IPR011545">
    <property type="entry name" value="DEAD/DEAH_box_helicase_dom"/>
</dbReference>
<dbReference type="FunFam" id="1.10.1520.10:FF:000004">
    <property type="entry name" value="Endoribonuclease dicer-like 1"/>
    <property type="match status" value="1"/>
</dbReference>
<dbReference type="PROSITE" id="PS50821">
    <property type="entry name" value="PAZ"/>
    <property type="match status" value="1"/>
</dbReference>
<feature type="domain" description="RNase III" evidence="21">
    <location>
        <begin position="1171"/>
        <end position="1315"/>
    </location>
</feature>
<feature type="region of interest" description="Disordered" evidence="19">
    <location>
        <begin position="1431"/>
        <end position="1450"/>
    </location>
</feature>
<feature type="domain" description="RNase III" evidence="21">
    <location>
        <begin position="995"/>
        <end position="1130"/>
    </location>
</feature>
<dbReference type="Pfam" id="PF00636">
    <property type="entry name" value="Ribonuclease_3"/>
    <property type="match status" value="2"/>
</dbReference>
<dbReference type="Pfam" id="PF02170">
    <property type="entry name" value="PAZ"/>
    <property type="match status" value="1"/>
</dbReference>
<dbReference type="InterPro" id="IPR027417">
    <property type="entry name" value="P-loop_NTPase"/>
</dbReference>
<dbReference type="Gene3D" id="1.10.1520.10">
    <property type="entry name" value="Ribonuclease III domain"/>
    <property type="match status" value="2"/>
</dbReference>
<proteinExistence type="inferred from homology"/>
<evidence type="ECO:0000259" key="20">
    <source>
        <dbReference type="PROSITE" id="PS50137"/>
    </source>
</evidence>
<comment type="cofactor">
    <cofactor evidence="1">
        <name>Mn(2+)</name>
        <dbReference type="ChEBI" id="CHEBI:29035"/>
    </cofactor>
</comment>
<keyword evidence="15" id="KW-0464">Manganese</keyword>
<dbReference type="InterPro" id="IPR036085">
    <property type="entry name" value="PAZ_dom_sf"/>
</dbReference>
<evidence type="ECO:0000256" key="4">
    <source>
        <dbReference type="ARBA" id="ARBA00022722"/>
    </source>
</evidence>
<evidence type="ECO:0000256" key="16">
    <source>
        <dbReference type="ARBA" id="ARBA00023242"/>
    </source>
</evidence>
<comment type="similarity">
    <text evidence="17 18">Belongs to the helicase family. Dicer subfamily.</text>
</comment>
<feature type="domain" description="Helicase ATP-binding" evidence="23">
    <location>
        <begin position="33"/>
        <end position="208"/>
    </location>
</feature>
<feature type="domain" description="PAZ" evidence="22">
    <location>
        <begin position="827"/>
        <end position="936"/>
    </location>
</feature>
<evidence type="ECO:0000259" key="22">
    <source>
        <dbReference type="PROSITE" id="PS50821"/>
    </source>
</evidence>
<dbReference type="GO" id="GO:0003723">
    <property type="term" value="F:RNA binding"/>
    <property type="evidence" value="ECO:0007669"/>
    <property type="project" value="UniProtKB-UniRule"/>
</dbReference>
<evidence type="ECO:0000256" key="2">
    <source>
        <dbReference type="ARBA" id="ARBA00001946"/>
    </source>
</evidence>
<reference evidence="26 27" key="1">
    <citation type="submission" date="2024-01" db="EMBL/GenBank/DDBJ databases">
        <title>The complete chloroplast genome sequence of Lithospermum erythrorhizon: insights into the phylogenetic relationship among Boraginaceae species and the maternal lineages of purple gromwells.</title>
        <authorList>
            <person name="Okada T."/>
            <person name="Watanabe K."/>
        </authorList>
    </citation>
    <scope>NUCLEOTIDE SEQUENCE [LARGE SCALE GENOMIC DNA]</scope>
</reference>
<feature type="region of interest" description="Disordered" evidence="19">
    <location>
        <begin position="634"/>
        <end position="654"/>
    </location>
</feature>
<dbReference type="Gene3D" id="3.40.50.300">
    <property type="entry name" value="P-loop containing nucleotide triphosphate hydrolases"/>
    <property type="match status" value="2"/>
</dbReference>
<dbReference type="GO" id="GO:0046872">
    <property type="term" value="F:metal ion binding"/>
    <property type="evidence" value="ECO:0007669"/>
    <property type="project" value="UniProtKB-KW"/>
</dbReference>
<evidence type="ECO:0000256" key="9">
    <source>
        <dbReference type="ARBA" id="ARBA00022801"/>
    </source>
</evidence>
<evidence type="ECO:0000256" key="11">
    <source>
        <dbReference type="ARBA" id="ARBA00022840"/>
    </source>
</evidence>
<evidence type="ECO:0000256" key="13">
    <source>
        <dbReference type="ARBA" id="ARBA00022884"/>
    </source>
</evidence>
<name>A0AAV3Q222_LITER</name>
<evidence type="ECO:0000256" key="7">
    <source>
        <dbReference type="ARBA" id="ARBA00022741"/>
    </source>
</evidence>
<evidence type="ECO:0000259" key="25">
    <source>
        <dbReference type="PROSITE" id="PS51327"/>
    </source>
</evidence>
<feature type="domain" description="DRBM" evidence="20">
    <location>
        <begin position="1341"/>
        <end position="1407"/>
    </location>
</feature>
<protein>
    <recommendedName>
        <fullName evidence="28">Dicer-like protein 4</fullName>
    </recommendedName>
</protein>
<evidence type="ECO:0000259" key="23">
    <source>
        <dbReference type="PROSITE" id="PS51192"/>
    </source>
</evidence>
<dbReference type="PANTHER" id="PTHR14950:SF15">
    <property type="entry name" value="DICER-LIKE PROTEIN 4"/>
    <property type="match status" value="1"/>
</dbReference>
<dbReference type="CDD" id="cd00593">
    <property type="entry name" value="RIBOc"/>
    <property type="match status" value="2"/>
</dbReference>
<dbReference type="InterPro" id="IPR000999">
    <property type="entry name" value="RNase_III_dom"/>
</dbReference>
<dbReference type="InterPro" id="IPR005034">
    <property type="entry name" value="Dicer_dimerisation"/>
</dbReference>
<dbReference type="SUPFAM" id="SSF69065">
    <property type="entry name" value="RNase III domain-like"/>
    <property type="match status" value="2"/>
</dbReference>
<keyword evidence="9" id="KW-0378">Hydrolase</keyword>
<dbReference type="FunFam" id="3.40.50.300:FF:000420">
    <property type="entry name" value="Endoribonuclease dicer-like 1"/>
    <property type="match status" value="1"/>
</dbReference>
<feature type="region of interest" description="Disordered" evidence="19">
    <location>
        <begin position="1456"/>
        <end position="1516"/>
    </location>
</feature>